<keyword evidence="3" id="KW-0238">DNA-binding</keyword>
<feature type="compositionally biased region" description="Polar residues" evidence="7">
    <location>
        <begin position="438"/>
        <end position="458"/>
    </location>
</feature>
<keyword evidence="5" id="KW-0539">Nucleus</keyword>
<feature type="compositionally biased region" description="Polar residues" evidence="7">
    <location>
        <begin position="175"/>
        <end position="185"/>
    </location>
</feature>
<evidence type="ECO:0000256" key="2">
    <source>
        <dbReference type="ARBA" id="ARBA00023015"/>
    </source>
</evidence>
<protein>
    <submittedName>
        <fullName evidence="9">Transcription factor Jun</fullName>
    </submittedName>
</protein>
<comment type="subcellular location">
    <subcellularLocation>
        <location evidence="1">Nucleus</location>
    </subcellularLocation>
</comment>
<dbReference type="GO" id="GO:0005634">
    <property type="term" value="C:nucleus"/>
    <property type="evidence" value="ECO:0007669"/>
    <property type="project" value="UniProtKB-SubCell"/>
</dbReference>
<dbReference type="AlphaFoldDB" id="A0A8H4IGS9"/>
<dbReference type="GO" id="GO:0003677">
    <property type="term" value="F:DNA binding"/>
    <property type="evidence" value="ECO:0007669"/>
    <property type="project" value="UniProtKB-KW"/>
</dbReference>
<dbReference type="PANTHER" id="PTHR19304">
    <property type="entry name" value="CYCLIC-AMP RESPONSE ELEMENT BINDING PROTEIN"/>
    <property type="match status" value="1"/>
</dbReference>
<evidence type="ECO:0000256" key="7">
    <source>
        <dbReference type="SAM" id="MobiDB-lite"/>
    </source>
</evidence>
<dbReference type="InterPro" id="IPR051027">
    <property type="entry name" value="bZIP_transcription_factors"/>
</dbReference>
<reference evidence="9" key="1">
    <citation type="submission" date="2020-04" db="EMBL/GenBank/DDBJ databases">
        <title>Genome Assembly and Annotation of Botryosphaeria dothidea sdau 11-99, a Latent Pathogen of Apple Fruit Ring Rot in China.</title>
        <authorList>
            <person name="Yu C."/>
            <person name="Diao Y."/>
            <person name="Lu Q."/>
            <person name="Zhao J."/>
            <person name="Cui S."/>
            <person name="Peng C."/>
            <person name="He B."/>
            <person name="Liu H."/>
        </authorList>
    </citation>
    <scope>NUCLEOTIDE SEQUENCE [LARGE SCALE GENOMIC DNA]</scope>
    <source>
        <strain evidence="9">Sdau11-99</strain>
    </source>
</reference>
<feature type="compositionally biased region" description="Polar residues" evidence="7">
    <location>
        <begin position="329"/>
        <end position="354"/>
    </location>
</feature>
<feature type="region of interest" description="Disordered" evidence="7">
    <location>
        <begin position="401"/>
        <end position="543"/>
    </location>
</feature>
<dbReference type="Pfam" id="PF11786">
    <property type="entry name" value="Aft1_HRA"/>
    <property type="match status" value="1"/>
</dbReference>
<dbReference type="InterPro" id="IPR046347">
    <property type="entry name" value="bZIP_sf"/>
</dbReference>
<feature type="compositionally biased region" description="Polar residues" evidence="7">
    <location>
        <begin position="299"/>
        <end position="314"/>
    </location>
</feature>
<dbReference type="FunFam" id="1.20.5.170:FF:000053">
    <property type="entry name" value="BZIP transcription factor AtfA"/>
    <property type="match status" value="1"/>
</dbReference>
<dbReference type="InterPro" id="IPR004827">
    <property type="entry name" value="bZIP"/>
</dbReference>
<dbReference type="PRINTS" id="PR00043">
    <property type="entry name" value="LEUZIPPRJUN"/>
</dbReference>
<feature type="compositionally biased region" description="Low complexity" evidence="7">
    <location>
        <begin position="154"/>
        <end position="167"/>
    </location>
</feature>
<gene>
    <name evidence="9" type="ORF">GTA08_BOTSDO11034</name>
</gene>
<evidence type="ECO:0000313" key="10">
    <source>
        <dbReference type="Proteomes" id="UP000572817"/>
    </source>
</evidence>
<evidence type="ECO:0000256" key="4">
    <source>
        <dbReference type="ARBA" id="ARBA00023163"/>
    </source>
</evidence>
<evidence type="ECO:0000313" key="9">
    <source>
        <dbReference type="EMBL" id="KAF4300887.1"/>
    </source>
</evidence>
<dbReference type="Pfam" id="PF00170">
    <property type="entry name" value="bZIP_1"/>
    <property type="match status" value="1"/>
</dbReference>
<dbReference type="Proteomes" id="UP000572817">
    <property type="component" value="Unassembled WGS sequence"/>
</dbReference>
<evidence type="ECO:0000256" key="3">
    <source>
        <dbReference type="ARBA" id="ARBA00023125"/>
    </source>
</evidence>
<evidence type="ECO:0000256" key="6">
    <source>
        <dbReference type="SAM" id="Coils"/>
    </source>
</evidence>
<feature type="coiled-coil region" evidence="6">
    <location>
        <begin position="564"/>
        <end position="598"/>
    </location>
</feature>
<dbReference type="SMART" id="SM00338">
    <property type="entry name" value="BRLZ"/>
    <property type="match status" value="1"/>
</dbReference>
<keyword evidence="10" id="KW-1185">Reference proteome</keyword>
<feature type="domain" description="BZIP" evidence="8">
    <location>
        <begin position="539"/>
        <end position="602"/>
    </location>
</feature>
<evidence type="ECO:0000256" key="5">
    <source>
        <dbReference type="ARBA" id="ARBA00023242"/>
    </source>
</evidence>
<keyword evidence="4" id="KW-0804">Transcription</keyword>
<dbReference type="GO" id="GO:0003700">
    <property type="term" value="F:DNA-binding transcription factor activity"/>
    <property type="evidence" value="ECO:0007669"/>
    <property type="project" value="InterPro"/>
</dbReference>
<dbReference type="InterPro" id="IPR020956">
    <property type="entry name" value="TF_Aft1_OSM"/>
</dbReference>
<name>A0A8H4IGS9_9PEZI</name>
<dbReference type="SUPFAM" id="SSF57959">
    <property type="entry name" value="Leucine zipper domain"/>
    <property type="match status" value="1"/>
</dbReference>
<sequence length="658" mass="69767">MLPLPRYVTSFIITANSQKPAPALGRAGIGSLASASLRTVDAARDTRPHPPEVQLRAARRVRPSLLPFCDQGNCVTPTPESLRFSQHRDRPHNNVAQHLIASSISTRATAPSSVCSSTRARFCAPPGAENQKLDNETKQPTPPRIEAPDNVADAKTSAATAPTTSAPLAPPPRPGQNTTADNSDYFSGAHGSGSNHFNLEPNPFEQSFGNPAAETPGKSLLPPVASLTSPSSLLPGGTPGWPNSLRSGPLSPAMLTGPTGSGDYFGEPWKGGFPTPNESSLRTGLTPGGGGSMFPAPSPNSQALFNSLQSGGATPSTSEFYRAAFKMNNNFGQNANPPTSQPAEQTSQPTSDNKQFPAEQQNNPQQNQQQGQQQQDPFGQHDANVVTSLLGLSRADAQQNNNSQFAMPGQPSHVNTNVAQMGNQSQETSPTAKRAGKNSITSMSGSADTGEFSESANSEDAKPARSRGGKKGANGKNQTSNGRRKADDGAVKGPANKKVKTSAGSVNTQSNDEEDSEDEIKHEGGDGNGNSGGKKMTDEEKRKNFLERNRVAALKCRQRKKQWLANLQAKVELFSTENDALSAQITQLREEIVNLKTMLLAHKDCPVSQAQGISGMAMTNFIGDLNHHAHPYGMGMPPNGVPPMGMPMQQPPQAMQRR</sequence>
<dbReference type="InterPro" id="IPR002112">
    <property type="entry name" value="Leuzip_Jun"/>
</dbReference>
<feature type="compositionally biased region" description="Low complexity" evidence="7">
    <location>
        <begin position="360"/>
        <end position="375"/>
    </location>
</feature>
<evidence type="ECO:0000256" key="1">
    <source>
        <dbReference type="ARBA" id="ARBA00004123"/>
    </source>
</evidence>
<accession>A0A8H4IGS9</accession>
<comment type="caution">
    <text evidence="9">The sequence shown here is derived from an EMBL/GenBank/DDBJ whole genome shotgun (WGS) entry which is preliminary data.</text>
</comment>
<evidence type="ECO:0000259" key="8">
    <source>
        <dbReference type="PROSITE" id="PS50217"/>
    </source>
</evidence>
<feature type="compositionally biased region" description="Low complexity" evidence="7">
    <location>
        <begin position="219"/>
        <end position="236"/>
    </location>
</feature>
<feature type="region of interest" description="Disordered" evidence="7">
    <location>
        <begin position="329"/>
        <end position="379"/>
    </location>
</feature>
<dbReference type="Gene3D" id="1.20.5.170">
    <property type="match status" value="1"/>
</dbReference>
<feature type="compositionally biased region" description="Polar residues" evidence="7">
    <location>
        <begin position="412"/>
        <end position="431"/>
    </location>
</feature>
<feature type="region of interest" description="Disordered" evidence="7">
    <location>
        <begin position="124"/>
        <end position="314"/>
    </location>
</feature>
<dbReference type="OrthoDB" id="295274at2759"/>
<organism evidence="9 10">
    <name type="scientific">Botryosphaeria dothidea</name>
    <dbReference type="NCBI Taxonomy" id="55169"/>
    <lineage>
        <taxon>Eukaryota</taxon>
        <taxon>Fungi</taxon>
        <taxon>Dikarya</taxon>
        <taxon>Ascomycota</taxon>
        <taxon>Pezizomycotina</taxon>
        <taxon>Dothideomycetes</taxon>
        <taxon>Dothideomycetes incertae sedis</taxon>
        <taxon>Botryosphaeriales</taxon>
        <taxon>Botryosphaeriaceae</taxon>
        <taxon>Botryosphaeria</taxon>
    </lineage>
</organism>
<dbReference type="EMBL" id="WWBZ02000082">
    <property type="protein sequence ID" value="KAF4300887.1"/>
    <property type="molecule type" value="Genomic_DNA"/>
</dbReference>
<dbReference type="Pfam" id="PF11785">
    <property type="entry name" value="Aft1_OSA"/>
    <property type="match status" value="1"/>
</dbReference>
<proteinExistence type="predicted"/>
<dbReference type="InterPro" id="IPR021755">
    <property type="entry name" value="TF_Aft1_HRA"/>
</dbReference>
<dbReference type="CDD" id="cd14687">
    <property type="entry name" value="bZIP_ATF2"/>
    <property type="match status" value="1"/>
</dbReference>
<keyword evidence="6" id="KW-0175">Coiled coil</keyword>
<keyword evidence="2" id="KW-0805">Transcription regulation</keyword>
<dbReference type="PROSITE" id="PS50217">
    <property type="entry name" value="BZIP"/>
    <property type="match status" value="1"/>
</dbReference>